<keyword evidence="7 8" id="KW-0472">Membrane</keyword>
<comment type="caution">
    <text evidence="11">The sequence shown here is derived from an EMBL/GenBank/DDBJ whole genome shotgun (WGS) entry which is preliminary data.</text>
</comment>
<evidence type="ECO:0000259" key="10">
    <source>
        <dbReference type="PROSITE" id="PS50928"/>
    </source>
</evidence>
<dbReference type="EMBL" id="JBHTJO010000001">
    <property type="protein sequence ID" value="MFD0987975.1"/>
    <property type="molecule type" value="Genomic_DNA"/>
</dbReference>
<keyword evidence="12" id="KW-1185">Reference proteome</keyword>
<dbReference type="InterPro" id="IPR035906">
    <property type="entry name" value="MetI-like_sf"/>
</dbReference>
<feature type="transmembrane region" description="Helical" evidence="8">
    <location>
        <begin position="61"/>
        <end position="87"/>
    </location>
</feature>
<accession>A0ABW3JC00</accession>
<dbReference type="Gene3D" id="1.10.3720.10">
    <property type="entry name" value="MetI-like"/>
    <property type="match status" value="1"/>
</dbReference>
<comment type="similarity">
    <text evidence="2">Belongs to the binding-protein-dependent transport system permease family. CysTW subfamily.</text>
</comment>
<dbReference type="PANTHER" id="PTHR43848">
    <property type="entry name" value="PUTRESCINE TRANSPORT SYSTEM PERMEASE PROTEIN POTI"/>
    <property type="match status" value="1"/>
</dbReference>
<keyword evidence="6 8" id="KW-1133">Transmembrane helix</keyword>
<evidence type="ECO:0000256" key="6">
    <source>
        <dbReference type="ARBA" id="ARBA00022989"/>
    </source>
</evidence>
<reference evidence="12" key="1">
    <citation type="journal article" date="2019" name="Int. J. Syst. Evol. Microbiol.">
        <title>The Global Catalogue of Microorganisms (GCM) 10K type strain sequencing project: providing services to taxonomists for standard genome sequencing and annotation.</title>
        <authorList>
            <consortium name="The Broad Institute Genomics Platform"/>
            <consortium name="The Broad Institute Genome Sequencing Center for Infectious Disease"/>
            <person name="Wu L."/>
            <person name="Ma J."/>
        </authorList>
    </citation>
    <scope>NUCLEOTIDE SEQUENCE [LARGE SCALE GENOMIC DNA]</scope>
    <source>
        <strain evidence="12">CCUG 61697</strain>
    </source>
</reference>
<feature type="compositionally biased region" description="Basic and acidic residues" evidence="9">
    <location>
        <begin position="295"/>
        <end position="304"/>
    </location>
</feature>
<dbReference type="RefSeq" id="WP_379090452.1">
    <property type="nucleotide sequence ID" value="NZ_JBHTJO010000001.1"/>
</dbReference>
<feature type="transmembrane region" description="Helical" evidence="8">
    <location>
        <begin position="131"/>
        <end position="154"/>
    </location>
</feature>
<evidence type="ECO:0000256" key="2">
    <source>
        <dbReference type="ARBA" id="ARBA00007069"/>
    </source>
</evidence>
<evidence type="ECO:0000313" key="11">
    <source>
        <dbReference type="EMBL" id="MFD0987975.1"/>
    </source>
</evidence>
<dbReference type="InterPro" id="IPR000515">
    <property type="entry name" value="MetI-like"/>
</dbReference>
<evidence type="ECO:0000256" key="9">
    <source>
        <dbReference type="SAM" id="MobiDB-lite"/>
    </source>
</evidence>
<feature type="domain" description="ABC transmembrane type-1" evidence="10">
    <location>
        <begin position="62"/>
        <end position="254"/>
    </location>
</feature>
<dbReference type="InterPro" id="IPR051789">
    <property type="entry name" value="Bact_Polyamine_Transport"/>
</dbReference>
<name>A0ABW3JC00_9HYPH</name>
<dbReference type="Proteomes" id="UP001597102">
    <property type="component" value="Unassembled WGS sequence"/>
</dbReference>
<protein>
    <submittedName>
        <fullName evidence="11">ABC transporter permease</fullName>
    </submittedName>
</protein>
<feature type="transmembrane region" description="Helical" evidence="8">
    <location>
        <begin position="233"/>
        <end position="254"/>
    </location>
</feature>
<dbReference type="PROSITE" id="PS50928">
    <property type="entry name" value="ABC_TM1"/>
    <property type="match status" value="1"/>
</dbReference>
<organism evidence="11 12">
    <name type="scientific">Methyloligella solikamskensis</name>
    <dbReference type="NCBI Taxonomy" id="1177756"/>
    <lineage>
        <taxon>Bacteria</taxon>
        <taxon>Pseudomonadati</taxon>
        <taxon>Pseudomonadota</taxon>
        <taxon>Alphaproteobacteria</taxon>
        <taxon>Hyphomicrobiales</taxon>
        <taxon>Hyphomicrobiaceae</taxon>
        <taxon>Methyloligella</taxon>
    </lineage>
</organism>
<dbReference type="CDD" id="cd06261">
    <property type="entry name" value="TM_PBP2"/>
    <property type="match status" value="1"/>
</dbReference>
<keyword evidence="3 8" id="KW-0813">Transport</keyword>
<proteinExistence type="inferred from homology"/>
<feature type="transmembrane region" description="Helical" evidence="8">
    <location>
        <begin position="175"/>
        <end position="194"/>
    </location>
</feature>
<evidence type="ECO:0000256" key="7">
    <source>
        <dbReference type="ARBA" id="ARBA00023136"/>
    </source>
</evidence>
<comment type="subcellular location">
    <subcellularLocation>
        <location evidence="1 8">Cell membrane</location>
        <topology evidence="1 8">Multi-pass membrane protein</topology>
    </subcellularLocation>
</comment>
<keyword evidence="5 8" id="KW-0812">Transmembrane</keyword>
<feature type="region of interest" description="Disordered" evidence="9">
    <location>
        <begin position="278"/>
        <end position="304"/>
    </location>
</feature>
<evidence type="ECO:0000256" key="8">
    <source>
        <dbReference type="RuleBase" id="RU363032"/>
    </source>
</evidence>
<keyword evidence="4" id="KW-1003">Cell membrane</keyword>
<feature type="transmembrane region" description="Helical" evidence="8">
    <location>
        <begin position="7"/>
        <end position="32"/>
    </location>
</feature>
<sequence length="304" mass="33107">MNRPLSWFNITSLTLGFTFLYLPMVILVIYSFNASKLVTVWAGFSTKWYVRLLHDEQFLDAAWVTLKVAVFSSTLAVILGTMAAYTLVRMRRFPGRTMFSGMVYAPLVMPDVIIGLSLLLLFIAIGLDRGVFTIVLAHTTFAMCYVAIVVSSRLTSFDESLEEAALDLGCTPFDAFKSVTLPIIAPAVISGWLLSFTLSLDDLVIASFVTGPSSTTLPIKIFSSIRLGVNPEINALSTIMIGLVTVGVLAASLVSRHTIARREREALEANLAPVTEPALASATEGVVRDEEEEEAEKKASEARA</sequence>
<evidence type="ECO:0000256" key="3">
    <source>
        <dbReference type="ARBA" id="ARBA00022448"/>
    </source>
</evidence>
<feature type="transmembrane region" description="Helical" evidence="8">
    <location>
        <begin position="99"/>
        <end position="125"/>
    </location>
</feature>
<evidence type="ECO:0000313" key="12">
    <source>
        <dbReference type="Proteomes" id="UP001597102"/>
    </source>
</evidence>
<evidence type="ECO:0000256" key="4">
    <source>
        <dbReference type="ARBA" id="ARBA00022475"/>
    </source>
</evidence>
<gene>
    <name evidence="11" type="ORF">ACFQ2F_12785</name>
</gene>
<dbReference type="Pfam" id="PF00528">
    <property type="entry name" value="BPD_transp_1"/>
    <property type="match status" value="1"/>
</dbReference>
<dbReference type="PANTHER" id="PTHR43848:SF2">
    <property type="entry name" value="PUTRESCINE TRANSPORT SYSTEM PERMEASE PROTEIN POTI"/>
    <property type="match status" value="1"/>
</dbReference>
<evidence type="ECO:0000256" key="1">
    <source>
        <dbReference type="ARBA" id="ARBA00004651"/>
    </source>
</evidence>
<evidence type="ECO:0000256" key="5">
    <source>
        <dbReference type="ARBA" id="ARBA00022692"/>
    </source>
</evidence>
<dbReference type="SUPFAM" id="SSF161098">
    <property type="entry name" value="MetI-like"/>
    <property type="match status" value="1"/>
</dbReference>